<name>Q1IK47_KORVE</name>
<gene>
    <name evidence="1" type="ordered locus">Acid345_3753</name>
</gene>
<dbReference type="NCBIfam" id="NF007277">
    <property type="entry name" value="PRK09736.1"/>
    <property type="match status" value="1"/>
</dbReference>
<dbReference type="InterPro" id="IPR014407">
    <property type="entry name" value="McrC_bac"/>
</dbReference>
<dbReference type="Proteomes" id="UP000002432">
    <property type="component" value="Chromosome"/>
</dbReference>
<sequence length="351" mass="41412">MEIPVANVYYLLCYAWDKLEERDLVDIHPTEETDLVNLFARVLTNGIDHLLKKGIDRGYLLHSEESCVLRGRIDFPQSIKHMLFQRAQAHCEFDELSFDVLHNRILKSTIMRLIRTRDLDSGIRDRLLFQYRYFAEVGDLDLSVQIFGKVQLYRNNHFYDFLLRVCALLFENLLPTQEPGNWRFRSFLQNREQMAYVFERFVRNFYKRELPSVRVDGRCKVKREDINWGMTPSDDLSSALLPKMQTDVCITTEAKRILVECKYVDDPLEQREEMAPKLITTHLYQVNAYLDNWPDLPLYRSSRAILLYPLATRPIAVEFTRADGQLLSVRTLNLAQQWSAIHQDLLRLVDN</sequence>
<dbReference type="STRING" id="204669.Acid345_3753"/>
<evidence type="ECO:0000313" key="1">
    <source>
        <dbReference type="EMBL" id="ABF42753.1"/>
    </source>
</evidence>
<dbReference type="RefSeq" id="WP_011524552.1">
    <property type="nucleotide sequence ID" value="NC_008009.1"/>
</dbReference>
<protein>
    <submittedName>
        <fullName evidence="1">McrC protein</fullName>
    </submittedName>
</protein>
<dbReference type="InterPro" id="IPR019292">
    <property type="entry name" value="McrC"/>
</dbReference>
<dbReference type="KEGG" id="aba:Acid345_3753"/>
<dbReference type="eggNOG" id="COG4268">
    <property type="taxonomic scope" value="Bacteria"/>
</dbReference>
<dbReference type="PANTHER" id="PTHR38733:SF1">
    <property type="entry name" value="TYPE IV METHYL-DIRECTED RESTRICTION ENZYME ECOKMCRBC"/>
    <property type="match status" value="1"/>
</dbReference>
<accession>Q1IK47</accession>
<dbReference type="EMBL" id="CP000360">
    <property type="protein sequence ID" value="ABF42753.1"/>
    <property type="molecule type" value="Genomic_DNA"/>
</dbReference>
<reference evidence="1 2" key="1">
    <citation type="journal article" date="2009" name="Appl. Environ. Microbiol.">
        <title>Three genomes from the phylum Acidobacteria provide insight into the lifestyles of these microorganisms in soils.</title>
        <authorList>
            <person name="Ward N.L."/>
            <person name="Challacombe J.F."/>
            <person name="Janssen P.H."/>
            <person name="Henrissat B."/>
            <person name="Coutinho P.M."/>
            <person name="Wu M."/>
            <person name="Xie G."/>
            <person name="Haft D.H."/>
            <person name="Sait M."/>
            <person name="Badger J."/>
            <person name="Barabote R.D."/>
            <person name="Bradley B."/>
            <person name="Brettin T.S."/>
            <person name="Brinkac L.M."/>
            <person name="Bruce D."/>
            <person name="Creasy T."/>
            <person name="Daugherty S.C."/>
            <person name="Davidsen T.M."/>
            <person name="DeBoy R.T."/>
            <person name="Detter J.C."/>
            <person name="Dodson R.J."/>
            <person name="Durkin A.S."/>
            <person name="Ganapathy A."/>
            <person name="Gwinn-Giglio M."/>
            <person name="Han C.S."/>
            <person name="Khouri H."/>
            <person name="Kiss H."/>
            <person name="Kothari S.P."/>
            <person name="Madupu R."/>
            <person name="Nelson K.E."/>
            <person name="Nelson W.C."/>
            <person name="Paulsen I."/>
            <person name="Penn K."/>
            <person name="Ren Q."/>
            <person name="Rosovitz M.J."/>
            <person name="Selengut J.D."/>
            <person name="Shrivastava S."/>
            <person name="Sullivan S.A."/>
            <person name="Tapia R."/>
            <person name="Thompson L.S."/>
            <person name="Watkins K.L."/>
            <person name="Yang Q."/>
            <person name="Yu C."/>
            <person name="Zafar N."/>
            <person name="Zhou L."/>
            <person name="Kuske C.R."/>
        </authorList>
    </citation>
    <scope>NUCLEOTIDE SEQUENCE [LARGE SCALE GENOMIC DNA]</scope>
    <source>
        <strain evidence="1 2">Ellin345</strain>
    </source>
</reference>
<proteinExistence type="predicted"/>
<dbReference type="PIRSF" id="PIRSF003109">
    <property type="entry name" value="McrC"/>
    <property type="match status" value="1"/>
</dbReference>
<dbReference type="OrthoDB" id="9786961at2"/>
<dbReference type="REBASE" id="12730">
    <property type="entry name" value="KveMcrBCP"/>
</dbReference>
<evidence type="ECO:0000313" key="2">
    <source>
        <dbReference type="Proteomes" id="UP000002432"/>
    </source>
</evidence>
<dbReference type="HOGENOM" id="CLU_065564_0_0_0"/>
<dbReference type="AlphaFoldDB" id="Q1IK47"/>
<dbReference type="Pfam" id="PF10117">
    <property type="entry name" value="McrBC"/>
    <property type="match status" value="1"/>
</dbReference>
<dbReference type="EnsemblBacteria" id="ABF42753">
    <property type="protein sequence ID" value="ABF42753"/>
    <property type="gene ID" value="Acid345_3753"/>
</dbReference>
<keyword evidence="2" id="KW-1185">Reference proteome</keyword>
<dbReference type="GO" id="GO:0009307">
    <property type="term" value="P:DNA restriction-modification system"/>
    <property type="evidence" value="ECO:0007669"/>
    <property type="project" value="InterPro"/>
</dbReference>
<dbReference type="PANTHER" id="PTHR38733">
    <property type="entry name" value="PROTEIN MCRC"/>
    <property type="match status" value="1"/>
</dbReference>
<organism evidence="1 2">
    <name type="scientific">Koribacter versatilis (strain Ellin345)</name>
    <dbReference type="NCBI Taxonomy" id="204669"/>
    <lineage>
        <taxon>Bacteria</taxon>
        <taxon>Pseudomonadati</taxon>
        <taxon>Acidobacteriota</taxon>
        <taxon>Terriglobia</taxon>
        <taxon>Terriglobales</taxon>
        <taxon>Candidatus Korobacteraceae</taxon>
        <taxon>Candidatus Korobacter</taxon>
    </lineage>
</organism>